<evidence type="ECO:0000313" key="7">
    <source>
        <dbReference type="EMBL" id="CUK26150.1"/>
    </source>
</evidence>
<feature type="transmembrane region" description="Helical" evidence="5">
    <location>
        <begin position="141"/>
        <end position="160"/>
    </location>
</feature>
<accession>A0A0P1IRD8</accession>
<feature type="transmembrane region" description="Helical" evidence="5">
    <location>
        <begin position="12"/>
        <end position="33"/>
    </location>
</feature>
<gene>
    <name evidence="7" type="ORF">TA5114_01957</name>
</gene>
<evidence type="ECO:0000313" key="8">
    <source>
        <dbReference type="Proteomes" id="UP000051184"/>
    </source>
</evidence>
<dbReference type="EMBL" id="CYUE01000020">
    <property type="protein sequence ID" value="CUK26150.1"/>
    <property type="molecule type" value="Genomic_DNA"/>
</dbReference>
<evidence type="ECO:0000259" key="6">
    <source>
        <dbReference type="Pfam" id="PF01694"/>
    </source>
</evidence>
<reference evidence="8" key="1">
    <citation type="submission" date="2015-09" db="EMBL/GenBank/DDBJ databases">
        <authorList>
            <person name="Rodrigo-Torres Lidia"/>
            <person name="Arahal R.David."/>
        </authorList>
    </citation>
    <scope>NUCLEOTIDE SEQUENCE [LARGE SCALE GENOMIC DNA]</scope>
    <source>
        <strain evidence="8">CECT 5114</strain>
    </source>
</reference>
<dbReference type="STRING" id="1715691.TA5113_02069"/>
<protein>
    <submittedName>
        <fullName evidence="7">Rhomboid family protein</fullName>
    </submittedName>
</protein>
<feature type="transmembrane region" description="Helical" evidence="5">
    <location>
        <begin position="79"/>
        <end position="102"/>
    </location>
</feature>
<dbReference type="InterPro" id="IPR035952">
    <property type="entry name" value="Rhomboid-like_sf"/>
</dbReference>
<dbReference type="GO" id="GO:0016020">
    <property type="term" value="C:membrane"/>
    <property type="evidence" value="ECO:0007669"/>
    <property type="project" value="UniProtKB-SubCell"/>
</dbReference>
<dbReference type="AlphaFoldDB" id="A0A0P1IRD8"/>
<dbReference type="OrthoDB" id="7836448at2"/>
<comment type="subcellular location">
    <subcellularLocation>
        <location evidence="1">Membrane</location>
        <topology evidence="1">Multi-pass membrane protein</topology>
    </subcellularLocation>
</comment>
<sequence length="228" mass="24649">MSDPNIQSPFNALPPVIAALAIVIVGVEIVFYLGSTGLVGGPEAIGWRLQAVQRFAYSPDIFAWMWQNGTWPSEHVVRVFSYLFLHGNFTHALFGAVIVLALGKMVGEVFHPVATLLVFFASGAVGAIAYTAIWSAPVPLIGSYPGAYGFIGAFTFLMWARLRVGGENQMRAFSLIAMLLGIQLLFGALFGSNGDWVADLCGFVTGFALSFFLVPGGWARIRAMIRHD</sequence>
<evidence type="ECO:0000256" key="5">
    <source>
        <dbReference type="SAM" id="Phobius"/>
    </source>
</evidence>
<evidence type="ECO:0000256" key="2">
    <source>
        <dbReference type="ARBA" id="ARBA00022692"/>
    </source>
</evidence>
<feature type="transmembrane region" description="Helical" evidence="5">
    <location>
        <begin position="172"/>
        <end position="190"/>
    </location>
</feature>
<dbReference type="Pfam" id="PF01694">
    <property type="entry name" value="Rhomboid"/>
    <property type="match status" value="1"/>
</dbReference>
<dbReference type="GO" id="GO:0004252">
    <property type="term" value="F:serine-type endopeptidase activity"/>
    <property type="evidence" value="ECO:0007669"/>
    <property type="project" value="InterPro"/>
</dbReference>
<dbReference type="SUPFAM" id="SSF144091">
    <property type="entry name" value="Rhomboid-like"/>
    <property type="match status" value="1"/>
</dbReference>
<proteinExistence type="predicted"/>
<evidence type="ECO:0000256" key="3">
    <source>
        <dbReference type="ARBA" id="ARBA00022989"/>
    </source>
</evidence>
<dbReference type="InterPro" id="IPR022764">
    <property type="entry name" value="Peptidase_S54_rhomboid_dom"/>
</dbReference>
<keyword evidence="2 5" id="KW-0812">Transmembrane</keyword>
<dbReference type="RefSeq" id="WP_058315083.1">
    <property type="nucleotide sequence ID" value="NZ_CYTO01000020.1"/>
</dbReference>
<feature type="domain" description="Peptidase S54 rhomboid" evidence="6">
    <location>
        <begin position="74"/>
        <end position="214"/>
    </location>
</feature>
<keyword evidence="4 5" id="KW-0472">Membrane</keyword>
<evidence type="ECO:0000256" key="4">
    <source>
        <dbReference type="ARBA" id="ARBA00023136"/>
    </source>
</evidence>
<dbReference type="Proteomes" id="UP000051184">
    <property type="component" value="Unassembled WGS sequence"/>
</dbReference>
<keyword evidence="3 5" id="KW-1133">Transmembrane helix</keyword>
<evidence type="ECO:0000256" key="1">
    <source>
        <dbReference type="ARBA" id="ARBA00004141"/>
    </source>
</evidence>
<feature type="transmembrane region" description="Helical" evidence="5">
    <location>
        <begin position="114"/>
        <end position="135"/>
    </location>
</feature>
<keyword evidence="8" id="KW-1185">Reference proteome</keyword>
<feature type="transmembrane region" description="Helical" evidence="5">
    <location>
        <begin position="196"/>
        <end position="218"/>
    </location>
</feature>
<name>A0A0P1IRD8_9RHOB</name>
<organism evidence="7 8">
    <name type="scientific">Cognatishimia activa</name>
    <dbReference type="NCBI Taxonomy" id="1715691"/>
    <lineage>
        <taxon>Bacteria</taxon>
        <taxon>Pseudomonadati</taxon>
        <taxon>Pseudomonadota</taxon>
        <taxon>Alphaproteobacteria</taxon>
        <taxon>Rhodobacterales</taxon>
        <taxon>Paracoccaceae</taxon>
        <taxon>Cognatishimia</taxon>
    </lineage>
</organism>
<dbReference type="Gene3D" id="1.20.1540.10">
    <property type="entry name" value="Rhomboid-like"/>
    <property type="match status" value="1"/>
</dbReference>